<gene>
    <name evidence="1" type="ORF">BDV95DRAFT_610720</name>
</gene>
<evidence type="ECO:0000313" key="2">
    <source>
        <dbReference type="Proteomes" id="UP000481861"/>
    </source>
</evidence>
<dbReference type="AlphaFoldDB" id="A0A7C8I267"/>
<reference evidence="1 2" key="1">
    <citation type="submission" date="2020-01" db="EMBL/GenBank/DDBJ databases">
        <authorList>
            <consortium name="DOE Joint Genome Institute"/>
            <person name="Haridas S."/>
            <person name="Albert R."/>
            <person name="Binder M."/>
            <person name="Bloem J."/>
            <person name="Labutti K."/>
            <person name="Salamov A."/>
            <person name="Andreopoulos B."/>
            <person name="Baker S.E."/>
            <person name="Barry K."/>
            <person name="Bills G."/>
            <person name="Bluhm B.H."/>
            <person name="Cannon C."/>
            <person name="Castanera R."/>
            <person name="Culley D.E."/>
            <person name="Daum C."/>
            <person name="Ezra D."/>
            <person name="Gonzalez J.B."/>
            <person name="Henrissat B."/>
            <person name="Kuo A."/>
            <person name="Liang C."/>
            <person name="Lipzen A."/>
            <person name="Lutzoni F."/>
            <person name="Magnuson J."/>
            <person name="Mondo S."/>
            <person name="Nolan M."/>
            <person name="Ohm R."/>
            <person name="Pangilinan J."/>
            <person name="Park H.-J.H."/>
            <person name="Ramirez L."/>
            <person name="Alfaro M."/>
            <person name="Sun H."/>
            <person name="Tritt A."/>
            <person name="Yoshinaga Y."/>
            <person name="Zwiers L.-H.L."/>
            <person name="Turgeon B.G."/>
            <person name="Goodwin S.B."/>
            <person name="Spatafora J.W."/>
            <person name="Crous P.W."/>
            <person name="Grigoriev I.V."/>
        </authorList>
    </citation>
    <scope>NUCLEOTIDE SEQUENCE [LARGE SCALE GENOMIC DNA]</scope>
    <source>
        <strain evidence="1 2">CBS 611.86</strain>
    </source>
</reference>
<dbReference type="SUPFAM" id="SSF52833">
    <property type="entry name" value="Thioredoxin-like"/>
    <property type="match status" value="1"/>
</dbReference>
<protein>
    <recommendedName>
        <fullName evidence="3">GST N-terminal domain-containing protein</fullName>
    </recommendedName>
</protein>
<dbReference type="Proteomes" id="UP000481861">
    <property type="component" value="Unassembled WGS sequence"/>
</dbReference>
<dbReference type="InterPro" id="IPR036249">
    <property type="entry name" value="Thioredoxin-like_sf"/>
</dbReference>
<keyword evidence="2" id="KW-1185">Reference proteome</keyword>
<name>A0A7C8I267_9PLEO</name>
<proteinExistence type="predicted"/>
<dbReference type="OrthoDB" id="3587182at2759"/>
<accession>A0A7C8I267</accession>
<dbReference type="Gene3D" id="1.20.1050.10">
    <property type="match status" value="1"/>
</dbReference>
<dbReference type="Gene3D" id="3.40.30.10">
    <property type="entry name" value="Glutaredoxin"/>
    <property type="match status" value="1"/>
</dbReference>
<evidence type="ECO:0000313" key="1">
    <source>
        <dbReference type="EMBL" id="KAF2867306.1"/>
    </source>
</evidence>
<evidence type="ECO:0008006" key="3">
    <source>
        <dbReference type="Google" id="ProtNLM"/>
    </source>
</evidence>
<dbReference type="EMBL" id="JAADJZ010000023">
    <property type="protein sequence ID" value="KAF2867306.1"/>
    <property type="molecule type" value="Genomic_DNA"/>
</dbReference>
<sequence>MSGSPCSTKTTIWLWPTGLYPRRLIYYLRAKCITLSTLATHNIHLIPVTFVPTPALVSKPGYEARPKGTSVPCLRIERSGQEPRFVYESMAIMEYLDEVLGGGNAFGETVEQRARTRDILSLLADAAAFQGVALIHSDKTTLSWSGIESEDAMSASAAIHATGRFHDLLCKLERWVEEDVIRKEMQSLSGEGAGATMADFVLMTAIMYFEDSYGKDWVEEHGVLRLWCERAKGQAWFAGKELLQKCEDEGWGAVLEE</sequence>
<comment type="caution">
    <text evidence="1">The sequence shown here is derived from an EMBL/GenBank/DDBJ whole genome shotgun (WGS) entry which is preliminary data.</text>
</comment>
<organism evidence="1 2">
    <name type="scientific">Massariosphaeria phaeospora</name>
    <dbReference type="NCBI Taxonomy" id="100035"/>
    <lineage>
        <taxon>Eukaryota</taxon>
        <taxon>Fungi</taxon>
        <taxon>Dikarya</taxon>
        <taxon>Ascomycota</taxon>
        <taxon>Pezizomycotina</taxon>
        <taxon>Dothideomycetes</taxon>
        <taxon>Pleosporomycetidae</taxon>
        <taxon>Pleosporales</taxon>
        <taxon>Pleosporales incertae sedis</taxon>
        <taxon>Massariosphaeria</taxon>
    </lineage>
</organism>